<sequence>MLPSRETRAEWREQRRLTYNDFRATCAVRRRRLEAQARRVEKGTALTSDDQDERDEAREAVLADWNRVCLATDSSRLRMTAEGLMIVVDHLRAELDGKGRVSIKALEDLQMNWDEHRASYFNEARADLRLPP</sequence>
<gene>
    <name evidence="1" type="ORF">GCM10023320_80910</name>
</gene>
<reference evidence="2" key="1">
    <citation type="journal article" date="2019" name="Int. J. Syst. Evol. Microbiol.">
        <title>The Global Catalogue of Microorganisms (GCM) 10K type strain sequencing project: providing services to taxonomists for standard genome sequencing and annotation.</title>
        <authorList>
            <consortium name="The Broad Institute Genomics Platform"/>
            <consortium name="The Broad Institute Genome Sequencing Center for Infectious Disease"/>
            <person name="Wu L."/>
            <person name="Ma J."/>
        </authorList>
    </citation>
    <scope>NUCLEOTIDE SEQUENCE [LARGE SCALE GENOMIC DNA]</scope>
    <source>
        <strain evidence="2">JCM 18302</strain>
    </source>
</reference>
<organism evidence="1 2">
    <name type="scientific">Pseudonocardia adelaidensis</name>
    <dbReference type="NCBI Taxonomy" id="648754"/>
    <lineage>
        <taxon>Bacteria</taxon>
        <taxon>Bacillati</taxon>
        <taxon>Actinomycetota</taxon>
        <taxon>Actinomycetes</taxon>
        <taxon>Pseudonocardiales</taxon>
        <taxon>Pseudonocardiaceae</taxon>
        <taxon>Pseudonocardia</taxon>
    </lineage>
</organism>
<keyword evidence="2" id="KW-1185">Reference proteome</keyword>
<proteinExistence type="predicted"/>
<dbReference type="EMBL" id="BAABJO010000054">
    <property type="protein sequence ID" value="GAA5141636.1"/>
    <property type="molecule type" value="Genomic_DNA"/>
</dbReference>
<comment type="caution">
    <text evidence="1">The sequence shown here is derived from an EMBL/GenBank/DDBJ whole genome shotgun (WGS) entry which is preliminary data.</text>
</comment>
<protein>
    <submittedName>
        <fullName evidence="1">Uncharacterized protein</fullName>
    </submittedName>
</protein>
<accession>A0ABP9P6V8</accession>
<evidence type="ECO:0000313" key="1">
    <source>
        <dbReference type="EMBL" id="GAA5141636.1"/>
    </source>
</evidence>
<name>A0ABP9P6V8_9PSEU</name>
<dbReference type="Proteomes" id="UP001500804">
    <property type="component" value="Unassembled WGS sequence"/>
</dbReference>
<evidence type="ECO:0000313" key="2">
    <source>
        <dbReference type="Proteomes" id="UP001500804"/>
    </source>
</evidence>